<evidence type="ECO:0000256" key="1">
    <source>
        <dbReference type="ARBA" id="ARBA00004651"/>
    </source>
</evidence>
<evidence type="ECO:0000256" key="3">
    <source>
        <dbReference type="ARBA" id="ARBA00022475"/>
    </source>
</evidence>
<dbReference type="EMBL" id="JAPCID010000056">
    <property type="protein sequence ID" value="MDA0141421.1"/>
    <property type="molecule type" value="Genomic_DNA"/>
</dbReference>
<evidence type="ECO:0000256" key="2">
    <source>
        <dbReference type="ARBA" id="ARBA00022448"/>
    </source>
</evidence>
<comment type="caution">
    <text evidence="9">The sequence shown here is derived from an EMBL/GenBank/DDBJ whole genome shotgun (WGS) entry which is preliminary data.</text>
</comment>
<evidence type="ECO:0000256" key="7">
    <source>
        <dbReference type="SAM" id="Phobius"/>
    </source>
</evidence>
<feature type="transmembrane region" description="Helical" evidence="7">
    <location>
        <begin position="311"/>
        <end position="331"/>
    </location>
</feature>
<dbReference type="InterPro" id="IPR036259">
    <property type="entry name" value="MFS_trans_sf"/>
</dbReference>
<proteinExistence type="predicted"/>
<dbReference type="InterPro" id="IPR010290">
    <property type="entry name" value="TM_effector"/>
</dbReference>
<evidence type="ECO:0000256" key="6">
    <source>
        <dbReference type="ARBA" id="ARBA00023136"/>
    </source>
</evidence>
<keyword evidence="5 7" id="KW-1133">Transmembrane helix</keyword>
<feature type="transmembrane region" description="Helical" evidence="7">
    <location>
        <begin position="174"/>
        <end position="191"/>
    </location>
</feature>
<dbReference type="CDD" id="cd06173">
    <property type="entry name" value="MFS_MefA_like"/>
    <property type="match status" value="1"/>
</dbReference>
<protein>
    <submittedName>
        <fullName evidence="9">MFS transporter</fullName>
    </submittedName>
</protein>
<organism evidence="9 10">
    <name type="scientific">Solirubrobacter deserti</name>
    <dbReference type="NCBI Taxonomy" id="2282478"/>
    <lineage>
        <taxon>Bacteria</taxon>
        <taxon>Bacillati</taxon>
        <taxon>Actinomycetota</taxon>
        <taxon>Thermoleophilia</taxon>
        <taxon>Solirubrobacterales</taxon>
        <taxon>Solirubrobacteraceae</taxon>
        <taxon>Solirubrobacter</taxon>
    </lineage>
</organism>
<accession>A0ABT4RSB2</accession>
<dbReference type="PROSITE" id="PS50850">
    <property type="entry name" value="MFS"/>
    <property type="match status" value="1"/>
</dbReference>
<sequence>MRLVEAILPARMGAAFRWLVGSSWLSNLGDGIALAAGPLLIASETQEPLLVALAALLQRLPWLLLVLYAGVLADRLDRRRMVVIANGLRVGVLAALAGALAADAVNVAVVLVAMLALGVAEVFADIAGHTLLPMVIEKADLGIGNARLMAGFLTGNQLVGPALGAALFAAGRAWPFMVQAVLMALAVLLVTRMRVPPLARPDAPAHVWRDVREGFAWLWGNAPVRTLALTIVTFNVTFGAAWSVLVLYADRRLGLGAVGFGLLSTLVAVGGIFGTLAYDRLERRFRLATLMRVGLAIETCTHLGLALTTSAAVAMAIMVVFGAHIFVWGTLSMAVRMRATPAELQGRVGSVYSLGVHGGILVGQAIGGVLASVAGLTAPFWFGFAGSALILALIWRALADVAHVESAR</sequence>
<keyword evidence="3" id="KW-1003">Cell membrane</keyword>
<dbReference type="Pfam" id="PF05977">
    <property type="entry name" value="MFS_3"/>
    <property type="match status" value="1"/>
</dbReference>
<keyword evidence="4 7" id="KW-0812">Transmembrane</keyword>
<keyword evidence="6 7" id="KW-0472">Membrane</keyword>
<dbReference type="PANTHER" id="PTHR23513:SF6">
    <property type="entry name" value="MAJOR FACILITATOR SUPERFAMILY ASSOCIATED DOMAIN-CONTAINING PROTEIN"/>
    <property type="match status" value="1"/>
</dbReference>
<dbReference type="SUPFAM" id="SSF103473">
    <property type="entry name" value="MFS general substrate transporter"/>
    <property type="match status" value="1"/>
</dbReference>
<name>A0ABT4RSB2_9ACTN</name>
<feature type="transmembrane region" description="Helical" evidence="7">
    <location>
        <begin position="380"/>
        <end position="398"/>
    </location>
</feature>
<evidence type="ECO:0000313" key="10">
    <source>
        <dbReference type="Proteomes" id="UP001147700"/>
    </source>
</evidence>
<keyword evidence="2" id="KW-0813">Transport</keyword>
<dbReference type="Gene3D" id="1.20.1250.20">
    <property type="entry name" value="MFS general substrate transporter like domains"/>
    <property type="match status" value="1"/>
</dbReference>
<keyword evidence="10" id="KW-1185">Reference proteome</keyword>
<feature type="domain" description="Major facilitator superfamily (MFS) profile" evidence="8">
    <location>
        <begin position="223"/>
        <end position="408"/>
    </location>
</feature>
<gene>
    <name evidence="9" type="ORF">OJ962_28250</name>
</gene>
<feature type="transmembrane region" description="Helical" evidence="7">
    <location>
        <begin position="227"/>
        <end position="249"/>
    </location>
</feature>
<evidence type="ECO:0000313" key="9">
    <source>
        <dbReference type="EMBL" id="MDA0141421.1"/>
    </source>
</evidence>
<feature type="transmembrane region" description="Helical" evidence="7">
    <location>
        <begin position="49"/>
        <end position="69"/>
    </location>
</feature>
<feature type="transmembrane region" description="Helical" evidence="7">
    <location>
        <begin position="255"/>
        <end position="278"/>
    </location>
</feature>
<dbReference type="InterPro" id="IPR020846">
    <property type="entry name" value="MFS_dom"/>
</dbReference>
<evidence type="ECO:0000259" key="8">
    <source>
        <dbReference type="PROSITE" id="PS50850"/>
    </source>
</evidence>
<feature type="transmembrane region" description="Helical" evidence="7">
    <location>
        <begin position="148"/>
        <end position="168"/>
    </location>
</feature>
<feature type="transmembrane region" description="Helical" evidence="7">
    <location>
        <begin position="351"/>
        <end position="374"/>
    </location>
</feature>
<reference evidence="9" key="1">
    <citation type="submission" date="2022-10" db="EMBL/GenBank/DDBJ databases">
        <title>The WGS of Solirubrobacter sp. CPCC 204708.</title>
        <authorList>
            <person name="Jiang Z."/>
        </authorList>
    </citation>
    <scope>NUCLEOTIDE SEQUENCE</scope>
    <source>
        <strain evidence="9">CPCC 204708</strain>
    </source>
</reference>
<evidence type="ECO:0000256" key="5">
    <source>
        <dbReference type="ARBA" id="ARBA00022989"/>
    </source>
</evidence>
<dbReference type="Proteomes" id="UP001147700">
    <property type="component" value="Unassembled WGS sequence"/>
</dbReference>
<evidence type="ECO:0000256" key="4">
    <source>
        <dbReference type="ARBA" id="ARBA00022692"/>
    </source>
</evidence>
<comment type="subcellular location">
    <subcellularLocation>
        <location evidence="1">Cell membrane</location>
        <topology evidence="1">Multi-pass membrane protein</topology>
    </subcellularLocation>
</comment>
<dbReference type="PANTHER" id="PTHR23513">
    <property type="entry name" value="INTEGRAL MEMBRANE EFFLUX PROTEIN-RELATED"/>
    <property type="match status" value="1"/>
</dbReference>